<dbReference type="GO" id="GO:0016491">
    <property type="term" value="F:oxidoreductase activity"/>
    <property type="evidence" value="ECO:0007669"/>
    <property type="project" value="UniProtKB-KW"/>
</dbReference>
<dbReference type="PRINTS" id="PR00081">
    <property type="entry name" value="GDHRDH"/>
</dbReference>
<reference evidence="5 6" key="1">
    <citation type="submission" date="2020-03" db="EMBL/GenBank/DDBJ databases">
        <title>Metabolic flexibility allows generalist bacteria to become dominant in a frequently disturbed ecosystem.</title>
        <authorList>
            <person name="Chen Y.-J."/>
            <person name="Leung P.M."/>
            <person name="Bay S.K."/>
            <person name="Hugenholtz P."/>
            <person name="Kessler A.J."/>
            <person name="Shelley G."/>
            <person name="Waite D.W."/>
            <person name="Cook P.L."/>
            <person name="Greening C."/>
        </authorList>
    </citation>
    <scope>NUCLEOTIDE SEQUENCE [LARGE SCALE GENOMIC DNA]</scope>
    <source>
        <strain evidence="5">SS_bin_28</strain>
    </source>
</reference>
<evidence type="ECO:0000313" key="5">
    <source>
        <dbReference type="EMBL" id="NNF07525.1"/>
    </source>
</evidence>
<dbReference type="SUPFAM" id="SSF51735">
    <property type="entry name" value="NAD(P)-binding Rossmann-fold domains"/>
    <property type="match status" value="1"/>
</dbReference>
<protein>
    <submittedName>
        <fullName evidence="5">SDR family oxidoreductase</fullName>
    </submittedName>
</protein>
<keyword evidence="2" id="KW-0560">Oxidoreductase</keyword>
<dbReference type="PANTHER" id="PTHR44169">
    <property type="entry name" value="NADPH-DEPENDENT 1-ACYLDIHYDROXYACETONE PHOSPHATE REDUCTASE"/>
    <property type="match status" value="1"/>
</dbReference>
<gene>
    <name evidence="5" type="ORF">HKN21_12255</name>
</gene>
<dbReference type="Gene3D" id="3.40.50.720">
    <property type="entry name" value="NAD(P)-binding Rossmann-like Domain"/>
    <property type="match status" value="1"/>
</dbReference>
<dbReference type="EMBL" id="JABDJR010000492">
    <property type="protein sequence ID" value="NNF07525.1"/>
    <property type="molecule type" value="Genomic_DNA"/>
</dbReference>
<dbReference type="InterPro" id="IPR036291">
    <property type="entry name" value="NAD(P)-bd_dom_sf"/>
</dbReference>
<dbReference type="PROSITE" id="PS00061">
    <property type="entry name" value="ADH_SHORT"/>
    <property type="match status" value="1"/>
</dbReference>
<sequence>MAKTILVTGSSTGIGYHIACTLAERGCRVFAGARKKSDLERLGKIENIVPVKLDVTEKSEIASVVKHIASEGQRLDGLVNNAGLGGLGPFTTWSETEFHQIFDVNAYGPWRLSNACLDLLLASKGRIVNIGSQGGMITTKYFGPYTMTKYALEAYTEAFRAELEAKGVHVSIVQPGGIVSDIGANSMPSTSERFHRAKPPFHKEAQEALKSFESPSDADEDSPESATNRKPSHPSIVTDAVCHALFHREPRPRYLVGTQWEGNRVIKALFEKLVHSNASPTLGYTRDELISMLDDALAESPNKDWRGA</sequence>
<feature type="region of interest" description="Disordered" evidence="4">
    <location>
        <begin position="207"/>
        <end position="234"/>
    </location>
</feature>
<organism evidence="5 6">
    <name type="scientific">Eiseniibacteriota bacterium</name>
    <dbReference type="NCBI Taxonomy" id="2212470"/>
    <lineage>
        <taxon>Bacteria</taxon>
        <taxon>Candidatus Eiseniibacteriota</taxon>
    </lineage>
</organism>
<comment type="similarity">
    <text evidence="1 3">Belongs to the short-chain dehydrogenases/reductases (SDR) family.</text>
</comment>
<evidence type="ECO:0000256" key="2">
    <source>
        <dbReference type="ARBA" id="ARBA00023002"/>
    </source>
</evidence>
<accession>A0A7Y2EAG4</accession>
<proteinExistence type="inferred from homology"/>
<evidence type="ECO:0000256" key="1">
    <source>
        <dbReference type="ARBA" id="ARBA00006484"/>
    </source>
</evidence>
<dbReference type="InterPro" id="IPR020904">
    <property type="entry name" value="Sc_DH/Rdtase_CS"/>
</dbReference>
<dbReference type="CDD" id="cd05374">
    <property type="entry name" value="17beta-HSD-like_SDR_c"/>
    <property type="match status" value="1"/>
</dbReference>
<evidence type="ECO:0000256" key="4">
    <source>
        <dbReference type="SAM" id="MobiDB-lite"/>
    </source>
</evidence>
<dbReference type="Pfam" id="PF00106">
    <property type="entry name" value="adh_short"/>
    <property type="match status" value="1"/>
</dbReference>
<dbReference type="AlphaFoldDB" id="A0A7Y2EAG4"/>
<evidence type="ECO:0000313" key="6">
    <source>
        <dbReference type="Proteomes" id="UP000547674"/>
    </source>
</evidence>
<dbReference type="PRINTS" id="PR00080">
    <property type="entry name" value="SDRFAMILY"/>
</dbReference>
<dbReference type="PANTHER" id="PTHR44169:SF6">
    <property type="entry name" value="NADPH-DEPENDENT 1-ACYLDIHYDROXYACETONE PHOSPHATE REDUCTASE"/>
    <property type="match status" value="1"/>
</dbReference>
<dbReference type="Proteomes" id="UP000547674">
    <property type="component" value="Unassembled WGS sequence"/>
</dbReference>
<evidence type="ECO:0000256" key="3">
    <source>
        <dbReference type="RuleBase" id="RU000363"/>
    </source>
</evidence>
<dbReference type="InterPro" id="IPR002347">
    <property type="entry name" value="SDR_fam"/>
</dbReference>
<comment type="caution">
    <text evidence="5">The sequence shown here is derived from an EMBL/GenBank/DDBJ whole genome shotgun (WGS) entry which is preliminary data.</text>
</comment>
<name>A0A7Y2EAG4_UNCEI</name>